<evidence type="ECO:0000313" key="2">
    <source>
        <dbReference type="EMBL" id="KAL0468637.1"/>
    </source>
</evidence>
<protein>
    <submittedName>
        <fullName evidence="2">Uncharacterized protein</fullName>
    </submittedName>
</protein>
<gene>
    <name evidence="2" type="ORF">QR685DRAFT_554814</name>
</gene>
<organism evidence="2 3">
    <name type="scientific">Neurospora intermedia</name>
    <dbReference type="NCBI Taxonomy" id="5142"/>
    <lineage>
        <taxon>Eukaryota</taxon>
        <taxon>Fungi</taxon>
        <taxon>Dikarya</taxon>
        <taxon>Ascomycota</taxon>
        <taxon>Pezizomycotina</taxon>
        <taxon>Sordariomycetes</taxon>
        <taxon>Sordariomycetidae</taxon>
        <taxon>Sordariales</taxon>
        <taxon>Sordariaceae</taxon>
        <taxon>Neurospora</taxon>
    </lineage>
</organism>
<sequence length="143" mass="16484">MAQDDISNDQSRNVSDQELEYKFGAVEIGIIVASCVTLVSVFVGRFYIRRLQRRRQLDMEFQARQRDLEALYEENGKQRVTSKASYIDSAEPSILKGDIIFQSKINNVSEKQVLKPPLWRYINSKHPRNGSVTLAIPLHDRDN</sequence>
<keyword evidence="1" id="KW-0472">Membrane</keyword>
<name>A0ABR3D7G5_NEUIN</name>
<dbReference type="EMBL" id="JAVLET010000006">
    <property type="protein sequence ID" value="KAL0468637.1"/>
    <property type="molecule type" value="Genomic_DNA"/>
</dbReference>
<comment type="caution">
    <text evidence="2">The sequence shown here is derived from an EMBL/GenBank/DDBJ whole genome shotgun (WGS) entry which is preliminary data.</text>
</comment>
<reference evidence="2 3" key="1">
    <citation type="submission" date="2023-09" db="EMBL/GenBank/DDBJ databases">
        <title>Multi-omics analysis of a traditional fermented food reveals byproduct-associated fungal strains for waste-to-food upcycling.</title>
        <authorList>
            <consortium name="Lawrence Berkeley National Laboratory"/>
            <person name="Rekdal V.M."/>
            <person name="Villalobos-Escobedo J.M."/>
            <person name="Rodriguez-Valeron N."/>
            <person name="Garcia M.O."/>
            <person name="Vasquez D.P."/>
            <person name="Damayanti I."/>
            <person name="Sorensen P.M."/>
            <person name="Baidoo E.E."/>
            <person name="De Carvalho A.C."/>
            <person name="Riley R."/>
            <person name="Lipzen A."/>
            <person name="He G."/>
            <person name="Yan M."/>
            <person name="Haridas S."/>
            <person name="Daum C."/>
            <person name="Yoshinaga Y."/>
            <person name="Ng V."/>
            <person name="Grigoriev I.V."/>
            <person name="Munk R."/>
            <person name="Nuraida L."/>
            <person name="Wijaya C.H."/>
            <person name="Morales P.-C."/>
            <person name="Keasling J.D."/>
        </authorList>
    </citation>
    <scope>NUCLEOTIDE SEQUENCE [LARGE SCALE GENOMIC DNA]</scope>
    <source>
        <strain evidence="2 3">FGSC 2613</strain>
    </source>
</reference>
<feature type="transmembrane region" description="Helical" evidence="1">
    <location>
        <begin position="28"/>
        <end position="48"/>
    </location>
</feature>
<evidence type="ECO:0000256" key="1">
    <source>
        <dbReference type="SAM" id="Phobius"/>
    </source>
</evidence>
<accession>A0ABR3D7G5</accession>
<evidence type="ECO:0000313" key="3">
    <source>
        <dbReference type="Proteomes" id="UP001451303"/>
    </source>
</evidence>
<keyword evidence="1" id="KW-1133">Transmembrane helix</keyword>
<dbReference type="Proteomes" id="UP001451303">
    <property type="component" value="Unassembled WGS sequence"/>
</dbReference>
<keyword evidence="1" id="KW-0812">Transmembrane</keyword>
<proteinExistence type="predicted"/>
<keyword evidence="3" id="KW-1185">Reference proteome</keyword>